<dbReference type="Gene3D" id="1.10.3630.10">
    <property type="entry name" value="yeast vps74-n-term truncation variant domain like"/>
    <property type="match status" value="2"/>
</dbReference>
<keyword evidence="3" id="KW-0446">Lipid-binding</keyword>
<dbReference type="Pfam" id="PF05719">
    <property type="entry name" value="GPP34"/>
    <property type="match status" value="1"/>
</dbReference>
<name>A0A1X6XN93_9MICO</name>
<dbReference type="GO" id="GO:0070273">
    <property type="term" value="F:phosphatidylinositol-4-phosphate binding"/>
    <property type="evidence" value="ECO:0007669"/>
    <property type="project" value="InterPro"/>
</dbReference>
<dbReference type="InterPro" id="IPR038261">
    <property type="entry name" value="GPP34-like_sf"/>
</dbReference>
<evidence type="ECO:0008006" key="8">
    <source>
        <dbReference type="Google" id="ProtNLM"/>
    </source>
</evidence>
<gene>
    <name evidence="6" type="ORF">FM105_13380</name>
</gene>
<dbReference type="EMBL" id="FWFF01000020">
    <property type="protein sequence ID" value="SLN00741.1"/>
    <property type="molecule type" value="Genomic_DNA"/>
</dbReference>
<comment type="subcellular location">
    <subcellularLocation>
        <location evidence="1">Golgi apparatus membrane</location>
        <topology evidence="1">Peripheral membrane protein</topology>
        <orientation evidence="1">Cytoplasmic side</orientation>
    </subcellularLocation>
</comment>
<proteinExistence type="predicted"/>
<dbReference type="InterPro" id="IPR008628">
    <property type="entry name" value="GPP34-like"/>
</dbReference>
<accession>A0A1X6XN93</accession>
<keyword evidence="7" id="KW-1185">Reference proteome</keyword>
<dbReference type="AlphaFoldDB" id="A0A1X6XN93"/>
<evidence type="ECO:0000313" key="6">
    <source>
        <dbReference type="EMBL" id="SLN00741.1"/>
    </source>
</evidence>
<dbReference type="GO" id="GO:0012505">
    <property type="term" value="C:endomembrane system"/>
    <property type="evidence" value="ECO:0007669"/>
    <property type="project" value="UniProtKB-ARBA"/>
</dbReference>
<dbReference type="GO" id="GO:0005737">
    <property type="term" value="C:cytoplasm"/>
    <property type="evidence" value="ECO:0007669"/>
    <property type="project" value="UniProtKB-ARBA"/>
</dbReference>
<evidence type="ECO:0000256" key="5">
    <source>
        <dbReference type="SAM" id="MobiDB-lite"/>
    </source>
</evidence>
<keyword evidence="4" id="KW-0472">Membrane</keyword>
<evidence type="ECO:0000256" key="1">
    <source>
        <dbReference type="ARBA" id="ARBA00004255"/>
    </source>
</evidence>
<keyword evidence="2" id="KW-0333">Golgi apparatus</keyword>
<evidence type="ECO:0000256" key="2">
    <source>
        <dbReference type="ARBA" id="ARBA00023034"/>
    </source>
</evidence>
<protein>
    <recommendedName>
        <fullName evidence="8">Golgi phosphoprotein 3 GPP34</fullName>
    </recommendedName>
</protein>
<evidence type="ECO:0000256" key="4">
    <source>
        <dbReference type="ARBA" id="ARBA00023136"/>
    </source>
</evidence>
<evidence type="ECO:0000313" key="7">
    <source>
        <dbReference type="Proteomes" id="UP000196581"/>
    </source>
</evidence>
<feature type="compositionally biased region" description="Low complexity" evidence="5">
    <location>
        <begin position="75"/>
        <end position="87"/>
    </location>
</feature>
<organism evidence="6 7">
    <name type="scientific">Brevibacterium yomogidense</name>
    <dbReference type="NCBI Taxonomy" id="946573"/>
    <lineage>
        <taxon>Bacteria</taxon>
        <taxon>Bacillati</taxon>
        <taxon>Actinomycetota</taxon>
        <taxon>Actinomycetes</taxon>
        <taxon>Micrococcales</taxon>
        <taxon>Brevibacteriaceae</taxon>
        <taxon>Brevibacterium</taxon>
    </lineage>
</organism>
<dbReference type="Proteomes" id="UP000196581">
    <property type="component" value="Unassembled WGS sequence"/>
</dbReference>
<evidence type="ECO:0000256" key="3">
    <source>
        <dbReference type="ARBA" id="ARBA00023121"/>
    </source>
</evidence>
<sequence>MLICEDLLLLLTRDDGRTEAWVSYRDYALAAGLLADLALADCVEFEDRKNPKVWLAGEVGGGAGQARSEARSTFPAPGAAPGAAEDAGPGAVMEFGIRALAERSKPPRVQSLVTAGWFNPREVVSRSLVAQGVLDLEEAKYLGLRPERYPAVDDGPEAHTRSRLREALAGRGEISVSDAMVLGILRGMDSAKVILKEEAAAEGLKGGALNKRIEQITDELPALAQQSGRAVKASIDSINAAIAAGIAASAAVTAST</sequence>
<feature type="region of interest" description="Disordered" evidence="5">
    <location>
        <begin position="66"/>
        <end position="87"/>
    </location>
</feature>
<reference evidence="7" key="1">
    <citation type="submission" date="2017-02" db="EMBL/GenBank/DDBJ databases">
        <authorList>
            <person name="Dridi B."/>
        </authorList>
    </citation>
    <scope>NUCLEOTIDE SEQUENCE [LARGE SCALE GENOMIC DNA]</scope>
    <source>
        <strain evidence="7">B Co 03.10</strain>
    </source>
</reference>
<dbReference type="RefSeq" id="WP_087008992.1">
    <property type="nucleotide sequence ID" value="NZ_FWFF01000020.1"/>
</dbReference>